<feature type="transmembrane region" description="Helical" evidence="6">
    <location>
        <begin position="147"/>
        <end position="167"/>
    </location>
</feature>
<feature type="transmembrane region" description="Helical" evidence="6">
    <location>
        <begin position="187"/>
        <end position="207"/>
    </location>
</feature>
<dbReference type="RefSeq" id="WP_121792803.1">
    <property type="nucleotide sequence ID" value="NZ_RDBF01000001.1"/>
</dbReference>
<name>A0A3L8PPQ7_9ACTN</name>
<dbReference type="GO" id="GO:0005886">
    <property type="term" value="C:plasma membrane"/>
    <property type="evidence" value="ECO:0007669"/>
    <property type="project" value="UniProtKB-SubCell"/>
</dbReference>
<organism evidence="7 8">
    <name type="scientific">Aeromicrobium phragmitis</name>
    <dbReference type="NCBI Taxonomy" id="2478914"/>
    <lineage>
        <taxon>Bacteria</taxon>
        <taxon>Bacillati</taxon>
        <taxon>Actinomycetota</taxon>
        <taxon>Actinomycetes</taxon>
        <taxon>Propionibacteriales</taxon>
        <taxon>Nocardioidaceae</taxon>
        <taxon>Aeromicrobium</taxon>
    </lineage>
</organism>
<dbReference type="AlphaFoldDB" id="A0A3L8PPQ7"/>
<keyword evidence="4 6" id="KW-1133">Transmembrane helix</keyword>
<comment type="caution">
    <text evidence="7">The sequence shown here is derived from an EMBL/GenBank/DDBJ whole genome shotgun (WGS) entry which is preliminary data.</text>
</comment>
<evidence type="ECO:0000256" key="1">
    <source>
        <dbReference type="ARBA" id="ARBA00004651"/>
    </source>
</evidence>
<comment type="subcellular location">
    <subcellularLocation>
        <location evidence="1">Cell membrane</location>
        <topology evidence="1">Multi-pass membrane protein</topology>
    </subcellularLocation>
</comment>
<keyword evidence="3 6" id="KW-0812">Transmembrane</keyword>
<reference evidence="7 8" key="1">
    <citation type="submission" date="2018-10" db="EMBL/GenBank/DDBJ databases">
        <title>Aeromicrobium sp. 9W16Y-2 whole genome shotgun sequence.</title>
        <authorList>
            <person name="Li F."/>
        </authorList>
    </citation>
    <scope>NUCLEOTIDE SEQUENCE [LARGE SCALE GENOMIC DNA]</scope>
    <source>
        <strain evidence="7 8">9W16Y-2</strain>
    </source>
</reference>
<dbReference type="OrthoDB" id="9812084at2"/>
<gene>
    <name evidence="7" type="ORF">D9V41_01795</name>
</gene>
<dbReference type="GO" id="GO:0015171">
    <property type="term" value="F:amino acid transmembrane transporter activity"/>
    <property type="evidence" value="ECO:0007669"/>
    <property type="project" value="TreeGrafter"/>
</dbReference>
<dbReference type="EMBL" id="RDBF01000001">
    <property type="protein sequence ID" value="RLV57395.1"/>
    <property type="molecule type" value="Genomic_DNA"/>
</dbReference>
<sequence>MSLETVIALLVFLFPLAYSPGPGNAFFAALAAAAGMRAAVPALVGYHAATLGVTALIGMGVGTTIVHRPAASNLLFAMGSAYVLWLAVTFVRHPLTVTSGNNGPLPRERRAGFWTGAVVLLLNPKAYSIIAAMFAQFLATPGSADRSAVIAIAVIFTLNNLVAFLVWASGGRALSTVLGASRYQRVLSYVFAAALVGVAAWMSLPLFT</sequence>
<evidence type="ECO:0000256" key="3">
    <source>
        <dbReference type="ARBA" id="ARBA00022692"/>
    </source>
</evidence>
<evidence type="ECO:0000256" key="6">
    <source>
        <dbReference type="SAM" id="Phobius"/>
    </source>
</evidence>
<evidence type="ECO:0000256" key="4">
    <source>
        <dbReference type="ARBA" id="ARBA00022989"/>
    </source>
</evidence>
<feature type="transmembrane region" description="Helical" evidence="6">
    <location>
        <begin position="73"/>
        <end position="91"/>
    </location>
</feature>
<evidence type="ECO:0000256" key="5">
    <source>
        <dbReference type="ARBA" id="ARBA00023136"/>
    </source>
</evidence>
<evidence type="ECO:0000313" key="8">
    <source>
        <dbReference type="Proteomes" id="UP000282515"/>
    </source>
</evidence>
<dbReference type="InterPro" id="IPR001123">
    <property type="entry name" value="LeuE-type"/>
</dbReference>
<protein>
    <submittedName>
        <fullName evidence="7">LysE family translocator</fullName>
    </submittedName>
</protein>
<feature type="transmembrane region" description="Helical" evidence="6">
    <location>
        <begin position="43"/>
        <end position="66"/>
    </location>
</feature>
<accession>A0A3L8PPQ7</accession>
<dbReference type="Proteomes" id="UP000282515">
    <property type="component" value="Unassembled WGS sequence"/>
</dbReference>
<dbReference type="Pfam" id="PF01810">
    <property type="entry name" value="LysE"/>
    <property type="match status" value="1"/>
</dbReference>
<keyword evidence="8" id="KW-1185">Reference proteome</keyword>
<dbReference type="PANTHER" id="PTHR30086">
    <property type="entry name" value="ARGININE EXPORTER PROTEIN ARGO"/>
    <property type="match status" value="1"/>
</dbReference>
<dbReference type="PANTHER" id="PTHR30086:SF20">
    <property type="entry name" value="ARGININE EXPORTER PROTEIN ARGO-RELATED"/>
    <property type="match status" value="1"/>
</dbReference>
<keyword evidence="5 6" id="KW-0472">Membrane</keyword>
<feature type="transmembrane region" description="Helical" evidence="6">
    <location>
        <begin position="111"/>
        <end position="135"/>
    </location>
</feature>
<evidence type="ECO:0000256" key="2">
    <source>
        <dbReference type="ARBA" id="ARBA00022475"/>
    </source>
</evidence>
<evidence type="ECO:0000313" key="7">
    <source>
        <dbReference type="EMBL" id="RLV57395.1"/>
    </source>
</evidence>
<keyword evidence="2" id="KW-1003">Cell membrane</keyword>
<proteinExistence type="predicted"/>